<keyword evidence="4" id="KW-1185">Reference proteome</keyword>
<accession>A0A9D3V608</accession>
<dbReference type="Pfam" id="PF00085">
    <property type="entry name" value="Thioredoxin"/>
    <property type="match status" value="1"/>
</dbReference>
<feature type="region of interest" description="Disordered" evidence="1">
    <location>
        <begin position="226"/>
        <end position="253"/>
    </location>
</feature>
<evidence type="ECO:0000256" key="1">
    <source>
        <dbReference type="SAM" id="MobiDB-lite"/>
    </source>
</evidence>
<name>A0A9D3V608_9ROSI</name>
<protein>
    <recommendedName>
        <fullName evidence="2">Thioredoxin domain-containing protein</fullName>
    </recommendedName>
</protein>
<feature type="domain" description="Thioredoxin" evidence="2">
    <location>
        <begin position="88"/>
        <end position="174"/>
    </location>
</feature>
<dbReference type="EMBL" id="JAIQCV010000008">
    <property type="protein sequence ID" value="KAH1072791.1"/>
    <property type="molecule type" value="Genomic_DNA"/>
</dbReference>
<dbReference type="InterPro" id="IPR013766">
    <property type="entry name" value="Thioredoxin_domain"/>
</dbReference>
<dbReference type="SUPFAM" id="SSF52833">
    <property type="entry name" value="Thioredoxin-like"/>
    <property type="match status" value="1"/>
</dbReference>
<dbReference type="OrthoDB" id="10257948at2759"/>
<dbReference type="Proteomes" id="UP000828251">
    <property type="component" value="Unassembled WGS sequence"/>
</dbReference>
<evidence type="ECO:0000313" key="3">
    <source>
        <dbReference type="EMBL" id="KAH1072791.1"/>
    </source>
</evidence>
<comment type="caution">
    <text evidence="3">The sequence shown here is derived from an EMBL/GenBank/DDBJ whole genome shotgun (WGS) entry which is preliminary data.</text>
</comment>
<sequence length="253" mass="28700">MDPDSVKSTLSNLAFGNVMAAAARDYQKELLAQEKAQSSTANEEVDLDELMDDPELEKLHADRIAALKKEAEKREALKRQGHGDYREITEGDFLGEVTGSEKVVCHFYHKEFYRCKIMDKHLKALAPKHMDAKFIKLDAENAPFFVTKLAVKTLPCVIIFRKGVAVDRLVGFQDLGAKDDFAMRTLEVVLIKKGNELLSGSTCNLWYLAVMKTMYHFTGIISEKKKEDDEDDVYDESRRRTVRSSVNHDSDSD</sequence>
<dbReference type="AlphaFoldDB" id="A0A9D3V608"/>
<dbReference type="Gene3D" id="3.40.30.10">
    <property type="entry name" value="Glutaredoxin"/>
    <property type="match status" value="1"/>
</dbReference>
<evidence type="ECO:0000313" key="4">
    <source>
        <dbReference type="Proteomes" id="UP000828251"/>
    </source>
</evidence>
<reference evidence="3 4" key="1">
    <citation type="journal article" date="2021" name="Plant Biotechnol. J.">
        <title>Multi-omics assisted identification of the key and species-specific regulatory components of drought-tolerant mechanisms in Gossypium stocksii.</title>
        <authorList>
            <person name="Yu D."/>
            <person name="Ke L."/>
            <person name="Zhang D."/>
            <person name="Wu Y."/>
            <person name="Sun Y."/>
            <person name="Mei J."/>
            <person name="Sun J."/>
            <person name="Sun Y."/>
        </authorList>
    </citation>
    <scope>NUCLEOTIDE SEQUENCE [LARGE SCALE GENOMIC DNA]</scope>
    <source>
        <strain evidence="4">cv. E1</strain>
        <tissue evidence="3">Leaf</tissue>
    </source>
</reference>
<dbReference type="CDD" id="cd02989">
    <property type="entry name" value="Phd_like_TxnDC9"/>
    <property type="match status" value="1"/>
</dbReference>
<dbReference type="PANTHER" id="PTHR21148">
    <property type="entry name" value="THIOREDOXIN DOMAIN-CONTAINING PROTEIN 9"/>
    <property type="match status" value="1"/>
</dbReference>
<evidence type="ECO:0000259" key="2">
    <source>
        <dbReference type="Pfam" id="PF00085"/>
    </source>
</evidence>
<organism evidence="3 4">
    <name type="scientific">Gossypium stocksii</name>
    <dbReference type="NCBI Taxonomy" id="47602"/>
    <lineage>
        <taxon>Eukaryota</taxon>
        <taxon>Viridiplantae</taxon>
        <taxon>Streptophyta</taxon>
        <taxon>Embryophyta</taxon>
        <taxon>Tracheophyta</taxon>
        <taxon>Spermatophyta</taxon>
        <taxon>Magnoliopsida</taxon>
        <taxon>eudicotyledons</taxon>
        <taxon>Gunneridae</taxon>
        <taxon>Pentapetalae</taxon>
        <taxon>rosids</taxon>
        <taxon>malvids</taxon>
        <taxon>Malvales</taxon>
        <taxon>Malvaceae</taxon>
        <taxon>Malvoideae</taxon>
        <taxon>Gossypium</taxon>
    </lineage>
</organism>
<gene>
    <name evidence="3" type="ORF">J1N35_025119</name>
</gene>
<proteinExistence type="predicted"/>
<dbReference type="InterPro" id="IPR036249">
    <property type="entry name" value="Thioredoxin-like_sf"/>
</dbReference>